<dbReference type="AlphaFoldDB" id="A0A1Q9BSH9"/>
<evidence type="ECO:0000313" key="2">
    <source>
        <dbReference type="EMBL" id="OLP73648.1"/>
    </source>
</evidence>
<dbReference type="EMBL" id="LSRX01005041">
    <property type="protein sequence ID" value="OLP73648.1"/>
    <property type="molecule type" value="Genomic_DNA"/>
</dbReference>
<dbReference type="OrthoDB" id="431813at2759"/>
<proteinExistence type="predicted"/>
<evidence type="ECO:0000256" key="1">
    <source>
        <dbReference type="SAM" id="Phobius"/>
    </source>
</evidence>
<keyword evidence="1" id="KW-0812">Transmembrane</keyword>
<feature type="transmembrane region" description="Helical" evidence="1">
    <location>
        <begin position="20"/>
        <end position="37"/>
    </location>
</feature>
<comment type="caution">
    <text evidence="2">The sequence shown here is derived from an EMBL/GenBank/DDBJ whole genome shotgun (WGS) entry which is preliminary data.</text>
</comment>
<reference evidence="2 3" key="1">
    <citation type="submission" date="2016-02" db="EMBL/GenBank/DDBJ databases">
        <title>Genome analysis of coral dinoflagellate symbionts highlights evolutionary adaptations to a symbiotic lifestyle.</title>
        <authorList>
            <person name="Aranda M."/>
            <person name="Li Y."/>
            <person name="Liew Y.J."/>
            <person name="Baumgarten S."/>
            <person name="Simakov O."/>
            <person name="Wilson M."/>
            <person name="Piel J."/>
            <person name="Ashoor H."/>
            <person name="Bougouffa S."/>
            <person name="Bajic V.B."/>
            <person name="Ryu T."/>
            <person name="Ravasi T."/>
            <person name="Bayer T."/>
            <person name="Micklem G."/>
            <person name="Kim H."/>
            <person name="Bhak J."/>
            <person name="Lajeunesse T.C."/>
            <person name="Voolstra C.R."/>
        </authorList>
    </citation>
    <scope>NUCLEOTIDE SEQUENCE [LARGE SCALE GENOMIC DNA]</scope>
    <source>
        <strain evidence="2 3">CCMP2467</strain>
    </source>
</reference>
<feature type="transmembrane region" description="Helical" evidence="1">
    <location>
        <begin position="49"/>
        <end position="70"/>
    </location>
</feature>
<feature type="non-terminal residue" evidence="2">
    <location>
        <position position="84"/>
    </location>
</feature>
<gene>
    <name evidence="2" type="ORF">AK812_SmicGene47043</name>
</gene>
<dbReference type="Proteomes" id="UP000186817">
    <property type="component" value="Unassembled WGS sequence"/>
</dbReference>
<protein>
    <submittedName>
        <fullName evidence="2">Uncharacterized protein</fullName>
    </submittedName>
</protein>
<name>A0A1Q9BSH9_SYMMI</name>
<accession>A0A1Q9BSH9</accession>
<feature type="non-terminal residue" evidence="2">
    <location>
        <position position="1"/>
    </location>
</feature>
<keyword evidence="1" id="KW-0472">Membrane</keyword>
<organism evidence="2 3">
    <name type="scientific">Symbiodinium microadriaticum</name>
    <name type="common">Dinoflagellate</name>
    <name type="synonym">Zooxanthella microadriatica</name>
    <dbReference type="NCBI Taxonomy" id="2951"/>
    <lineage>
        <taxon>Eukaryota</taxon>
        <taxon>Sar</taxon>
        <taxon>Alveolata</taxon>
        <taxon>Dinophyceae</taxon>
        <taxon>Suessiales</taxon>
        <taxon>Symbiodiniaceae</taxon>
        <taxon>Symbiodinium</taxon>
    </lineage>
</organism>
<sequence length="84" mass="9070">AFLSCIGYKVFKYALKFSNYDYYQFVPAACVGVPLYFMKAMHIGNPAIVMPLGILLPLGIFWAIVLGAGYDVAARLSSLSPGTG</sequence>
<evidence type="ECO:0000313" key="3">
    <source>
        <dbReference type="Proteomes" id="UP000186817"/>
    </source>
</evidence>
<keyword evidence="3" id="KW-1185">Reference proteome</keyword>
<keyword evidence="1" id="KW-1133">Transmembrane helix</keyword>